<keyword evidence="3 5" id="KW-0238">DNA-binding</keyword>
<dbReference type="RefSeq" id="WP_212517769.1">
    <property type="nucleotide sequence ID" value="NZ_JAGSOH010000020.1"/>
</dbReference>
<feature type="region of interest" description="Disordered" evidence="6">
    <location>
        <begin position="344"/>
        <end position="367"/>
    </location>
</feature>
<dbReference type="EMBL" id="JAGSOH010000020">
    <property type="protein sequence ID" value="MBR7826620.1"/>
    <property type="molecule type" value="Genomic_DNA"/>
</dbReference>
<dbReference type="InterPro" id="IPR013762">
    <property type="entry name" value="Integrase-like_cat_sf"/>
</dbReference>
<name>A0A941IFR0_9ACTN</name>
<proteinExistence type="inferred from homology"/>
<dbReference type="Proteomes" id="UP000676325">
    <property type="component" value="Unassembled WGS sequence"/>
</dbReference>
<organism evidence="9 10">
    <name type="scientific">Actinospica acidithermotolerans</name>
    <dbReference type="NCBI Taxonomy" id="2828514"/>
    <lineage>
        <taxon>Bacteria</taxon>
        <taxon>Bacillati</taxon>
        <taxon>Actinomycetota</taxon>
        <taxon>Actinomycetes</taxon>
        <taxon>Catenulisporales</taxon>
        <taxon>Actinospicaceae</taxon>
        <taxon>Actinospica</taxon>
    </lineage>
</organism>
<dbReference type="PROSITE" id="PS51898">
    <property type="entry name" value="TYR_RECOMBINASE"/>
    <property type="match status" value="1"/>
</dbReference>
<comment type="caution">
    <text evidence="9">The sequence shown here is derived from an EMBL/GenBank/DDBJ whole genome shotgun (WGS) entry which is preliminary data.</text>
</comment>
<protein>
    <submittedName>
        <fullName evidence="9">Tyrosine-type recombinase/integrase</fullName>
    </submittedName>
</protein>
<evidence type="ECO:0000259" key="7">
    <source>
        <dbReference type="PROSITE" id="PS51898"/>
    </source>
</evidence>
<evidence type="ECO:0000313" key="10">
    <source>
        <dbReference type="Proteomes" id="UP000676325"/>
    </source>
</evidence>
<accession>A0A941IFR0</accession>
<keyword evidence="4" id="KW-0233">DNA recombination</keyword>
<feature type="domain" description="Core-binding (CB)" evidence="8">
    <location>
        <begin position="116"/>
        <end position="195"/>
    </location>
</feature>
<feature type="domain" description="Tyr recombinase" evidence="7">
    <location>
        <begin position="216"/>
        <end position="416"/>
    </location>
</feature>
<dbReference type="InterPro" id="IPR050808">
    <property type="entry name" value="Phage_Integrase"/>
</dbReference>
<evidence type="ECO:0000256" key="1">
    <source>
        <dbReference type="ARBA" id="ARBA00008857"/>
    </source>
</evidence>
<dbReference type="InterPro" id="IPR044068">
    <property type="entry name" value="CB"/>
</dbReference>
<dbReference type="InterPro" id="IPR004107">
    <property type="entry name" value="Integrase_SAM-like_N"/>
</dbReference>
<evidence type="ECO:0000256" key="4">
    <source>
        <dbReference type="ARBA" id="ARBA00023172"/>
    </source>
</evidence>
<reference evidence="9" key="1">
    <citation type="submission" date="2021-04" db="EMBL/GenBank/DDBJ databases">
        <title>Genome based classification of Actinospica acidithermotolerans sp. nov., an actinobacterium isolated from an Indonesian hot spring.</title>
        <authorList>
            <person name="Kusuma A.B."/>
            <person name="Putra K.E."/>
            <person name="Nafisah S."/>
            <person name="Loh J."/>
            <person name="Nouioui I."/>
            <person name="Goodfellow M."/>
        </authorList>
    </citation>
    <scope>NUCLEOTIDE SEQUENCE</scope>
    <source>
        <strain evidence="9">MGRD01-02</strain>
    </source>
</reference>
<dbReference type="InterPro" id="IPR010998">
    <property type="entry name" value="Integrase_recombinase_N"/>
</dbReference>
<keyword evidence="2" id="KW-0229">DNA integration</keyword>
<dbReference type="Pfam" id="PF14659">
    <property type="entry name" value="Phage_int_SAM_3"/>
    <property type="match status" value="1"/>
</dbReference>
<sequence>MAWVEPKGAGFRVRHRHPDGTVETLGRYDTKIEARRHAKNFNADPTGPAPTPDRASATHADCDPALTPPPSETAVSMPTVGFGAVIPAPIRPARRTAPKRPRQESPVNLTATTGPLTLGQWVETWSRAHQVAPTTAARYESHLRLHILPKFGATPIAAITRIEVKAWAKELTERMATSSAHSILTLLSTVMAEAANDRHVLANPCQGLRLSHRKRDEKVIATPLQVLQIADRMDPLSAAMVITAAYTGMRWGELAALAWHNVLLDQDTPEIVIDPDEGNLRELAGKVWLDVPKTENSVRTIPIPPFLAKLLTTKLAVARHDTVFTGARGAYLRRSNFRQRVWDPAAGGVPSHDNPDRREPITPGMTFHGLRHSHKTWMKEDGIDGFVQDKRLGHATPSIGDRYSHITPAMTNTLLDKLETRYQQSVREFAALPKTPGHAV</sequence>
<evidence type="ECO:0000256" key="3">
    <source>
        <dbReference type="ARBA" id="ARBA00023125"/>
    </source>
</evidence>
<dbReference type="GO" id="GO:0003677">
    <property type="term" value="F:DNA binding"/>
    <property type="evidence" value="ECO:0007669"/>
    <property type="project" value="UniProtKB-UniRule"/>
</dbReference>
<evidence type="ECO:0000256" key="2">
    <source>
        <dbReference type="ARBA" id="ARBA00022908"/>
    </source>
</evidence>
<dbReference type="AlphaFoldDB" id="A0A941IFR0"/>
<dbReference type="Gene3D" id="1.10.150.130">
    <property type="match status" value="1"/>
</dbReference>
<dbReference type="CDD" id="cd01189">
    <property type="entry name" value="INT_ICEBs1_C_like"/>
    <property type="match status" value="1"/>
</dbReference>
<evidence type="ECO:0000313" key="9">
    <source>
        <dbReference type="EMBL" id="MBR7826620.1"/>
    </source>
</evidence>
<feature type="region of interest" description="Disordered" evidence="6">
    <location>
        <begin position="89"/>
        <end position="112"/>
    </location>
</feature>
<dbReference type="GO" id="GO:0015074">
    <property type="term" value="P:DNA integration"/>
    <property type="evidence" value="ECO:0007669"/>
    <property type="project" value="UniProtKB-KW"/>
</dbReference>
<dbReference type="PANTHER" id="PTHR30629">
    <property type="entry name" value="PROPHAGE INTEGRASE"/>
    <property type="match status" value="1"/>
</dbReference>
<evidence type="ECO:0000256" key="5">
    <source>
        <dbReference type="PROSITE-ProRule" id="PRU01248"/>
    </source>
</evidence>
<feature type="region of interest" description="Disordered" evidence="6">
    <location>
        <begin position="37"/>
        <end position="77"/>
    </location>
</feature>
<gene>
    <name evidence="9" type="ORF">KDK95_09915</name>
</gene>
<dbReference type="InterPro" id="IPR011010">
    <property type="entry name" value="DNA_brk_join_enz"/>
</dbReference>
<dbReference type="PROSITE" id="PS51900">
    <property type="entry name" value="CB"/>
    <property type="match status" value="1"/>
</dbReference>
<comment type="similarity">
    <text evidence="1">Belongs to the 'phage' integrase family.</text>
</comment>
<dbReference type="PANTHER" id="PTHR30629:SF2">
    <property type="entry name" value="PROPHAGE INTEGRASE INTS-RELATED"/>
    <property type="match status" value="1"/>
</dbReference>
<evidence type="ECO:0000256" key="6">
    <source>
        <dbReference type="SAM" id="MobiDB-lite"/>
    </source>
</evidence>
<evidence type="ECO:0000259" key="8">
    <source>
        <dbReference type="PROSITE" id="PS51900"/>
    </source>
</evidence>
<dbReference type="InterPro" id="IPR002104">
    <property type="entry name" value="Integrase_catalytic"/>
</dbReference>
<dbReference type="Pfam" id="PF00589">
    <property type="entry name" value="Phage_integrase"/>
    <property type="match status" value="1"/>
</dbReference>
<keyword evidence="10" id="KW-1185">Reference proteome</keyword>
<dbReference type="Gene3D" id="1.10.443.10">
    <property type="entry name" value="Intergrase catalytic core"/>
    <property type="match status" value="1"/>
</dbReference>
<dbReference type="SUPFAM" id="SSF56349">
    <property type="entry name" value="DNA breaking-rejoining enzymes"/>
    <property type="match status" value="1"/>
</dbReference>
<dbReference type="GO" id="GO:0006310">
    <property type="term" value="P:DNA recombination"/>
    <property type="evidence" value="ECO:0007669"/>
    <property type="project" value="UniProtKB-KW"/>
</dbReference>